<reference evidence="1" key="1">
    <citation type="journal article" date="2014" name="Front. Microbiol.">
        <title>High frequency of phylogenetically diverse reductive dehalogenase-homologous genes in deep subseafloor sedimentary metagenomes.</title>
        <authorList>
            <person name="Kawai M."/>
            <person name="Futagami T."/>
            <person name="Toyoda A."/>
            <person name="Takaki Y."/>
            <person name="Nishi S."/>
            <person name="Hori S."/>
            <person name="Arai W."/>
            <person name="Tsubouchi T."/>
            <person name="Morono Y."/>
            <person name="Uchiyama I."/>
            <person name="Ito T."/>
            <person name="Fujiyama A."/>
            <person name="Inagaki F."/>
            <person name="Takami H."/>
        </authorList>
    </citation>
    <scope>NUCLEOTIDE SEQUENCE</scope>
    <source>
        <strain evidence="1">Expedition CK06-06</strain>
    </source>
</reference>
<evidence type="ECO:0000313" key="1">
    <source>
        <dbReference type="EMBL" id="GAI68231.1"/>
    </source>
</evidence>
<accession>X1RMM6</accession>
<organism evidence="1">
    <name type="scientific">marine sediment metagenome</name>
    <dbReference type="NCBI Taxonomy" id="412755"/>
    <lineage>
        <taxon>unclassified sequences</taxon>
        <taxon>metagenomes</taxon>
        <taxon>ecological metagenomes</taxon>
    </lineage>
</organism>
<sequence>MPDGIKTPLNFIKKIEDEKGNTLEEIKKDKLRILPSQIARQINDILSDNKARAPMFGWNSVLYFKDYNVAA</sequence>
<dbReference type="InterPro" id="IPR012338">
    <property type="entry name" value="Beta-lactam/transpept-like"/>
</dbReference>
<protein>
    <submittedName>
        <fullName evidence="1">Uncharacterized protein</fullName>
    </submittedName>
</protein>
<feature type="non-terminal residue" evidence="1">
    <location>
        <position position="71"/>
    </location>
</feature>
<dbReference type="EMBL" id="BARV01044010">
    <property type="protein sequence ID" value="GAI68231.1"/>
    <property type="molecule type" value="Genomic_DNA"/>
</dbReference>
<name>X1RMM6_9ZZZZ</name>
<dbReference type="Gene3D" id="3.40.710.10">
    <property type="entry name" value="DD-peptidase/beta-lactamase superfamily"/>
    <property type="match status" value="1"/>
</dbReference>
<gene>
    <name evidence="1" type="ORF">S06H3_65387</name>
</gene>
<dbReference type="AlphaFoldDB" id="X1RMM6"/>
<dbReference type="SUPFAM" id="SSF56601">
    <property type="entry name" value="beta-lactamase/transpeptidase-like"/>
    <property type="match status" value="1"/>
</dbReference>
<comment type="caution">
    <text evidence="1">The sequence shown here is derived from an EMBL/GenBank/DDBJ whole genome shotgun (WGS) entry which is preliminary data.</text>
</comment>
<proteinExistence type="predicted"/>